<reference evidence="2 3" key="1">
    <citation type="submission" date="2013-03" db="EMBL/GenBank/DDBJ databases">
        <title>Draft genome sequence of Gracibacillus halophilus YIM-C55.5, a moderately halophilic and thermophilic organism from the Xiaochaidamu salt lake.</title>
        <authorList>
            <person name="Sugumar T."/>
            <person name="Polireddy D.R."/>
            <person name="Antony A."/>
            <person name="Madhava Y.R."/>
            <person name="Sivakumar N."/>
        </authorList>
    </citation>
    <scope>NUCLEOTIDE SEQUENCE [LARGE SCALE GENOMIC DNA]</scope>
    <source>
        <strain evidence="2 3">YIM-C55.5</strain>
    </source>
</reference>
<proteinExistence type="predicted"/>
<accession>N4WIA9</accession>
<dbReference type="EMBL" id="APML01000069">
    <property type="protein sequence ID" value="ENH95912.1"/>
    <property type="molecule type" value="Genomic_DNA"/>
</dbReference>
<dbReference type="RefSeq" id="WP_003473269.1">
    <property type="nucleotide sequence ID" value="NZ_APML01000069.1"/>
</dbReference>
<dbReference type="CDD" id="cd04301">
    <property type="entry name" value="NAT_SF"/>
    <property type="match status" value="1"/>
</dbReference>
<dbReference type="Proteomes" id="UP000012283">
    <property type="component" value="Unassembled WGS sequence"/>
</dbReference>
<dbReference type="InterPro" id="IPR000182">
    <property type="entry name" value="GNAT_dom"/>
</dbReference>
<comment type="caution">
    <text evidence="2">The sequence shown here is derived from an EMBL/GenBank/DDBJ whole genome shotgun (WGS) entry which is preliminary data.</text>
</comment>
<dbReference type="PATRIC" id="fig|1308866.3.peg.2736"/>
<keyword evidence="3" id="KW-1185">Reference proteome</keyword>
<dbReference type="STRING" id="1308866.J416_13549"/>
<feature type="domain" description="N-acetyltransferase" evidence="1">
    <location>
        <begin position="1"/>
        <end position="141"/>
    </location>
</feature>
<dbReference type="InterPro" id="IPR016181">
    <property type="entry name" value="Acyl_CoA_acyltransferase"/>
</dbReference>
<evidence type="ECO:0000313" key="2">
    <source>
        <dbReference type="EMBL" id="ENH95912.1"/>
    </source>
</evidence>
<evidence type="ECO:0000259" key="1">
    <source>
        <dbReference type="PROSITE" id="PS51186"/>
    </source>
</evidence>
<name>N4WIA9_9BACI</name>
<dbReference type="Gene3D" id="3.40.630.30">
    <property type="match status" value="1"/>
</dbReference>
<dbReference type="PROSITE" id="PS51186">
    <property type="entry name" value="GNAT"/>
    <property type="match status" value="1"/>
</dbReference>
<gene>
    <name evidence="2" type="ORF">J416_13549</name>
</gene>
<dbReference type="Pfam" id="PF13673">
    <property type="entry name" value="Acetyltransf_10"/>
    <property type="match status" value="1"/>
</dbReference>
<dbReference type="InterPro" id="IPR039143">
    <property type="entry name" value="GNPNAT1-like"/>
</dbReference>
<sequence>MDIYVVNNEKQQQDAFDVRYEVFVNEQNVPEEEEIDRYEEEAIHFVGYTNDRAIAASRMRLINSYAKLERICILKDHRGNGYGKDLLLFMEETAKQKGASTSKLHAQTQAEEFYQSLGYEKTSSDVFMDAGIPHVTMTKSL</sequence>
<keyword evidence="2" id="KW-0808">Transferase</keyword>
<dbReference type="GO" id="GO:0004343">
    <property type="term" value="F:glucosamine 6-phosphate N-acetyltransferase activity"/>
    <property type="evidence" value="ECO:0007669"/>
    <property type="project" value="TreeGrafter"/>
</dbReference>
<dbReference type="PANTHER" id="PTHR13355">
    <property type="entry name" value="GLUCOSAMINE 6-PHOSPHATE N-ACETYLTRANSFERASE"/>
    <property type="match status" value="1"/>
</dbReference>
<organism evidence="2 3">
    <name type="scientific">Gracilibacillus halophilus YIM-C55.5</name>
    <dbReference type="NCBI Taxonomy" id="1308866"/>
    <lineage>
        <taxon>Bacteria</taxon>
        <taxon>Bacillati</taxon>
        <taxon>Bacillota</taxon>
        <taxon>Bacilli</taxon>
        <taxon>Bacillales</taxon>
        <taxon>Bacillaceae</taxon>
        <taxon>Gracilibacillus</taxon>
    </lineage>
</organism>
<dbReference type="eggNOG" id="COG2153">
    <property type="taxonomic scope" value="Bacteria"/>
</dbReference>
<dbReference type="AlphaFoldDB" id="N4WIA9"/>
<dbReference type="PANTHER" id="PTHR13355:SF11">
    <property type="entry name" value="GLUCOSAMINE 6-PHOSPHATE N-ACETYLTRANSFERASE"/>
    <property type="match status" value="1"/>
</dbReference>
<evidence type="ECO:0000313" key="3">
    <source>
        <dbReference type="Proteomes" id="UP000012283"/>
    </source>
</evidence>
<dbReference type="SUPFAM" id="SSF55729">
    <property type="entry name" value="Acyl-CoA N-acyltransferases (Nat)"/>
    <property type="match status" value="1"/>
</dbReference>
<dbReference type="OrthoDB" id="9796171at2"/>
<protein>
    <submittedName>
        <fullName evidence="2">GNAT family acetyltransferase</fullName>
    </submittedName>
</protein>